<dbReference type="Proteomes" id="UP000480178">
    <property type="component" value="Chromosome"/>
</dbReference>
<dbReference type="EMBL" id="CP048222">
    <property type="protein sequence ID" value="QHT69606.1"/>
    <property type="molecule type" value="Genomic_DNA"/>
</dbReference>
<protein>
    <submittedName>
        <fullName evidence="2">Uncharacterized protein</fullName>
    </submittedName>
</protein>
<evidence type="ECO:0000256" key="1">
    <source>
        <dbReference type="SAM" id="MobiDB-lite"/>
    </source>
</evidence>
<keyword evidence="3" id="KW-1185">Reference proteome</keyword>
<dbReference type="KEGG" id="rhoz:GXP67_24635"/>
<feature type="region of interest" description="Disordered" evidence="1">
    <location>
        <begin position="31"/>
        <end position="86"/>
    </location>
</feature>
<name>A0A6C0GNK0_9BACT</name>
<dbReference type="PROSITE" id="PS51257">
    <property type="entry name" value="PROKAR_LIPOPROTEIN"/>
    <property type="match status" value="1"/>
</dbReference>
<sequence>MKSMITFDGKFQKLGVILFLCISMLACQNSESTEMKQEQLNNNSSGMDQDHTAAPPDTLETPGMGNRDTTQLNNSTSTTDSVQQKF</sequence>
<organism evidence="2 3">
    <name type="scientific">Rhodocytophaga rosea</name>
    <dbReference type="NCBI Taxonomy" id="2704465"/>
    <lineage>
        <taxon>Bacteria</taxon>
        <taxon>Pseudomonadati</taxon>
        <taxon>Bacteroidota</taxon>
        <taxon>Cytophagia</taxon>
        <taxon>Cytophagales</taxon>
        <taxon>Rhodocytophagaceae</taxon>
        <taxon>Rhodocytophaga</taxon>
    </lineage>
</organism>
<accession>A0A6C0GNK0</accession>
<proteinExistence type="predicted"/>
<evidence type="ECO:0000313" key="2">
    <source>
        <dbReference type="EMBL" id="QHT69606.1"/>
    </source>
</evidence>
<reference evidence="2 3" key="1">
    <citation type="submission" date="2020-01" db="EMBL/GenBank/DDBJ databases">
        <authorList>
            <person name="Kim M.K."/>
        </authorList>
    </citation>
    <scope>NUCLEOTIDE SEQUENCE [LARGE SCALE GENOMIC DNA]</scope>
    <source>
        <strain evidence="2 3">172606-1</strain>
    </source>
</reference>
<gene>
    <name evidence="2" type="ORF">GXP67_24635</name>
</gene>
<dbReference type="AlphaFoldDB" id="A0A6C0GNK0"/>
<evidence type="ECO:0000313" key="3">
    <source>
        <dbReference type="Proteomes" id="UP000480178"/>
    </source>
</evidence>
<feature type="compositionally biased region" description="Polar residues" evidence="1">
    <location>
        <begin position="31"/>
        <end position="47"/>
    </location>
</feature>
<feature type="compositionally biased region" description="Polar residues" evidence="1">
    <location>
        <begin position="67"/>
        <end position="86"/>
    </location>
</feature>
<dbReference type="RefSeq" id="WP_162445593.1">
    <property type="nucleotide sequence ID" value="NZ_CP048222.1"/>
</dbReference>